<dbReference type="AlphaFoldDB" id="A0A255Z377"/>
<dbReference type="CDD" id="cd00093">
    <property type="entry name" value="HTH_XRE"/>
    <property type="match status" value="1"/>
</dbReference>
<evidence type="ECO:0000313" key="2">
    <source>
        <dbReference type="EMBL" id="OYQ35902.1"/>
    </source>
</evidence>
<dbReference type="InterPro" id="IPR010982">
    <property type="entry name" value="Lambda_DNA-bd_dom_sf"/>
</dbReference>
<evidence type="ECO:0000259" key="1">
    <source>
        <dbReference type="SMART" id="SM00530"/>
    </source>
</evidence>
<accession>A0A255Z377</accession>
<dbReference type="SMART" id="SM00530">
    <property type="entry name" value="HTH_XRE"/>
    <property type="match status" value="1"/>
</dbReference>
<proteinExistence type="predicted"/>
<dbReference type="InterPro" id="IPR041413">
    <property type="entry name" value="MLTR_LBD"/>
</dbReference>
<gene>
    <name evidence="2" type="ORF">CHU95_06475</name>
</gene>
<dbReference type="OrthoDB" id="5346389at2"/>
<dbReference type="Pfam" id="PF13560">
    <property type="entry name" value="HTH_31"/>
    <property type="match status" value="1"/>
</dbReference>
<protein>
    <recommendedName>
        <fullName evidence="1">HTH cro/C1-type domain-containing protein</fullName>
    </recommendedName>
</protein>
<dbReference type="PANTHER" id="PTHR35010">
    <property type="entry name" value="BLL4672 PROTEIN-RELATED"/>
    <property type="match status" value="1"/>
</dbReference>
<dbReference type="SUPFAM" id="SSF47413">
    <property type="entry name" value="lambda repressor-like DNA-binding domains"/>
    <property type="match status" value="1"/>
</dbReference>
<name>A0A255Z377_9PROT</name>
<feature type="domain" description="HTH cro/C1-type" evidence="1">
    <location>
        <begin position="21"/>
        <end position="93"/>
    </location>
</feature>
<keyword evidence="3" id="KW-1185">Reference proteome</keyword>
<dbReference type="GO" id="GO:0003677">
    <property type="term" value="F:DNA binding"/>
    <property type="evidence" value="ECO:0007669"/>
    <property type="project" value="InterPro"/>
</dbReference>
<comment type="caution">
    <text evidence="2">The sequence shown here is derived from an EMBL/GenBank/DDBJ whole genome shotgun (WGS) entry which is preliminary data.</text>
</comment>
<dbReference type="Gene3D" id="1.10.260.40">
    <property type="entry name" value="lambda repressor-like DNA-binding domains"/>
    <property type="match status" value="1"/>
</dbReference>
<dbReference type="PANTHER" id="PTHR35010:SF2">
    <property type="entry name" value="BLL4672 PROTEIN"/>
    <property type="match status" value="1"/>
</dbReference>
<organism evidence="2 3">
    <name type="scientific">Niveispirillum lacus</name>
    <dbReference type="NCBI Taxonomy" id="1981099"/>
    <lineage>
        <taxon>Bacteria</taxon>
        <taxon>Pseudomonadati</taxon>
        <taxon>Pseudomonadota</taxon>
        <taxon>Alphaproteobacteria</taxon>
        <taxon>Rhodospirillales</taxon>
        <taxon>Azospirillaceae</taxon>
        <taxon>Niveispirillum</taxon>
    </lineage>
</organism>
<sequence>MNTTIMPVDTVMNQRRLLGIFLRERRGRLDPAALGLSVTGRRRTAGLRREEVAMLAGISATWLTWLEQGRDIQASPQALDRLARTLRLNTAERAYLFQLSGRRDPRQPDTVDDPAAQHDRLRAAVSALSVPAYALDHRQDLLAWNRPAESLFTGWLDRPGPHNLLRYLFLDDGARRLLVDWPARAARVLAEFRADHGRYLQDPGLAALIAELRTGSRDFASRWAGADIRGREGGERLFQHPVQGLLRFRQMTLSVETRPDLRLVMLLPDLEG</sequence>
<dbReference type="Gene3D" id="3.30.450.180">
    <property type="match status" value="1"/>
</dbReference>
<dbReference type="RefSeq" id="WP_094454903.1">
    <property type="nucleotide sequence ID" value="NZ_NOXU01000024.1"/>
</dbReference>
<dbReference type="Proteomes" id="UP000216998">
    <property type="component" value="Unassembled WGS sequence"/>
</dbReference>
<dbReference type="InterPro" id="IPR001387">
    <property type="entry name" value="Cro/C1-type_HTH"/>
</dbReference>
<dbReference type="EMBL" id="NOXU01000024">
    <property type="protein sequence ID" value="OYQ35902.1"/>
    <property type="molecule type" value="Genomic_DNA"/>
</dbReference>
<dbReference type="Pfam" id="PF17765">
    <property type="entry name" value="MLTR_LBD"/>
    <property type="match status" value="1"/>
</dbReference>
<evidence type="ECO:0000313" key="3">
    <source>
        <dbReference type="Proteomes" id="UP000216998"/>
    </source>
</evidence>
<reference evidence="2 3" key="1">
    <citation type="submission" date="2017-07" db="EMBL/GenBank/DDBJ databases">
        <title>Niveispirillum cyanobacteriorum sp. nov., isolated from cyanobacterial aggregates in a eutrophic lake.</title>
        <authorList>
            <person name="Cai H."/>
        </authorList>
    </citation>
    <scope>NUCLEOTIDE SEQUENCE [LARGE SCALE GENOMIC DNA]</scope>
    <source>
        <strain evidence="3">TH1-14</strain>
    </source>
</reference>